<dbReference type="Gene3D" id="2.170.130.10">
    <property type="entry name" value="TonB-dependent receptor, plug domain"/>
    <property type="match status" value="1"/>
</dbReference>
<organism evidence="2">
    <name type="scientific">marine metagenome</name>
    <dbReference type="NCBI Taxonomy" id="408172"/>
    <lineage>
        <taxon>unclassified sequences</taxon>
        <taxon>metagenomes</taxon>
        <taxon>ecological metagenomes</taxon>
    </lineage>
</organism>
<dbReference type="Pfam" id="PF13715">
    <property type="entry name" value="CarbopepD_reg_2"/>
    <property type="match status" value="1"/>
</dbReference>
<evidence type="ECO:0000313" key="2">
    <source>
        <dbReference type="EMBL" id="SVA42018.1"/>
    </source>
</evidence>
<protein>
    <recommendedName>
        <fullName evidence="1">TonB-dependent receptor plug domain-containing protein</fullName>
    </recommendedName>
</protein>
<proteinExistence type="predicted"/>
<dbReference type="InterPro" id="IPR012910">
    <property type="entry name" value="Plug_dom"/>
</dbReference>
<evidence type="ECO:0000259" key="1">
    <source>
        <dbReference type="Pfam" id="PF07715"/>
    </source>
</evidence>
<dbReference type="InterPro" id="IPR037066">
    <property type="entry name" value="Plug_dom_sf"/>
</dbReference>
<dbReference type="InterPro" id="IPR039426">
    <property type="entry name" value="TonB-dep_rcpt-like"/>
</dbReference>
<dbReference type="SUPFAM" id="SSF49464">
    <property type="entry name" value="Carboxypeptidase regulatory domain-like"/>
    <property type="match status" value="1"/>
</dbReference>
<dbReference type="AlphaFoldDB" id="A0A381VQI0"/>
<sequence length="172" mass="18995">MATDINGYYVLSGIDLKEVTLIASYVGYKRFEKKINFNDDILDQNNSININIAMSIEALEILEIDVTAEEIERLNKIEPSRINLSPRMLKAQPALAEPDIFRTIQSLPGVLTNSELSTGLIIRGGNTDQNLILLDGITVYNPSHMGGIFSNFIVDAVKDAELIKGGYNAEYG</sequence>
<feature type="non-terminal residue" evidence="2">
    <location>
        <position position="172"/>
    </location>
</feature>
<dbReference type="PROSITE" id="PS52016">
    <property type="entry name" value="TONB_DEPENDENT_REC_3"/>
    <property type="match status" value="1"/>
</dbReference>
<dbReference type="Pfam" id="PF07715">
    <property type="entry name" value="Plug"/>
    <property type="match status" value="1"/>
</dbReference>
<accession>A0A381VQI0</accession>
<feature type="domain" description="TonB-dependent receptor plug" evidence="1">
    <location>
        <begin position="100"/>
        <end position="172"/>
    </location>
</feature>
<gene>
    <name evidence="2" type="ORF">METZ01_LOCUS94872</name>
</gene>
<reference evidence="2" key="1">
    <citation type="submission" date="2018-05" db="EMBL/GenBank/DDBJ databases">
        <authorList>
            <person name="Lanie J.A."/>
            <person name="Ng W.-L."/>
            <person name="Kazmierczak K.M."/>
            <person name="Andrzejewski T.M."/>
            <person name="Davidsen T.M."/>
            <person name="Wayne K.J."/>
            <person name="Tettelin H."/>
            <person name="Glass J.I."/>
            <person name="Rusch D."/>
            <person name="Podicherti R."/>
            <person name="Tsui H.-C.T."/>
            <person name="Winkler M.E."/>
        </authorList>
    </citation>
    <scope>NUCLEOTIDE SEQUENCE</scope>
</reference>
<dbReference type="InterPro" id="IPR008969">
    <property type="entry name" value="CarboxyPept-like_regulatory"/>
</dbReference>
<dbReference type="SUPFAM" id="SSF56935">
    <property type="entry name" value="Porins"/>
    <property type="match status" value="1"/>
</dbReference>
<name>A0A381VQI0_9ZZZZ</name>
<dbReference type="EMBL" id="UINC01009367">
    <property type="protein sequence ID" value="SVA42018.1"/>
    <property type="molecule type" value="Genomic_DNA"/>
</dbReference>